<organism evidence="5 6">
    <name type="scientific">Marinobacterium iners DSM 11526</name>
    <dbReference type="NCBI Taxonomy" id="1122198"/>
    <lineage>
        <taxon>Bacteria</taxon>
        <taxon>Pseudomonadati</taxon>
        <taxon>Pseudomonadota</taxon>
        <taxon>Gammaproteobacteria</taxon>
        <taxon>Oceanospirillales</taxon>
        <taxon>Oceanospirillaceae</taxon>
        <taxon>Marinobacterium</taxon>
    </lineage>
</organism>
<accession>A0A1H4H2X7</accession>
<keyword evidence="6" id="KW-1185">Reference proteome</keyword>
<dbReference type="InterPro" id="IPR050204">
    <property type="entry name" value="AraC_XylS_family_regulators"/>
</dbReference>
<dbReference type="PANTHER" id="PTHR46796">
    <property type="entry name" value="HTH-TYPE TRANSCRIPTIONAL ACTIVATOR RHAS-RELATED"/>
    <property type="match status" value="1"/>
</dbReference>
<reference evidence="6" key="1">
    <citation type="submission" date="2016-10" db="EMBL/GenBank/DDBJ databases">
        <authorList>
            <person name="Varghese N."/>
            <person name="Submissions S."/>
        </authorList>
    </citation>
    <scope>NUCLEOTIDE SEQUENCE [LARGE SCALE GENOMIC DNA]</scope>
    <source>
        <strain evidence="6">DSM 11526</strain>
    </source>
</reference>
<dbReference type="RefSeq" id="WP_091828065.1">
    <property type="nucleotide sequence ID" value="NZ_FNRJ01000026.1"/>
</dbReference>
<dbReference type="SUPFAM" id="SSF46689">
    <property type="entry name" value="Homeodomain-like"/>
    <property type="match status" value="2"/>
</dbReference>
<keyword evidence="3" id="KW-0804">Transcription</keyword>
<dbReference type="PROSITE" id="PS01124">
    <property type="entry name" value="HTH_ARAC_FAMILY_2"/>
    <property type="match status" value="1"/>
</dbReference>
<evidence type="ECO:0000256" key="3">
    <source>
        <dbReference type="ARBA" id="ARBA00023163"/>
    </source>
</evidence>
<dbReference type="STRING" id="1122198.SAMN02745729_12620"/>
<evidence type="ECO:0000313" key="5">
    <source>
        <dbReference type="EMBL" id="SEB16134.1"/>
    </source>
</evidence>
<keyword evidence="2" id="KW-0238">DNA-binding</keyword>
<name>A0A1H4H2X7_9GAMM</name>
<dbReference type="InterPro" id="IPR009057">
    <property type="entry name" value="Homeodomain-like_sf"/>
</dbReference>
<sequence length="297" mass="33409">MPKVITPDELLKWVPGKLLTSSASLGWKDVAQRSYLYKGQEVPIPPLDHFMIVRYRNGHTPMYRQLEDSKGTRTTCVPGDISLLTNAQNSHWHWTQDIEVAHVYLSNALMSRVACDVLDRSVEDVRLHDVLQLQDPVLNAITDAINTEVRTNGLGGALYVEALGMQMAVHLLRRYASVTFSDPADVGGLTPCQKRRLGDYIESHLHSSIRLEDLAQEVGLGVWTFSRKFKESFASSPHAFVTEQRVQKARTLLAEGRLAIKEVAYMCGFSDQAHLTRVMRLRLGTTPGQLRGNCRER</sequence>
<proteinExistence type="predicted"/>
<evidence type="ECO:0000259" key="4">
    <source>
        <dbReference type="PROSITE" id="PS01124"/>
    </source>
</evidence>
<keyword evidence="1" id="KW-0805">Transcription regulation</keyword>
<dbReference type="SMART" id="SM00342">
    <property type="entry name" value="HTH_ARAC"/>
    <property type="match status" value="1"/>
</dbReference>
<feature type="domain" description="HTH araC/xylS-type" evidence="4">
    <location>
        <begin position="195"/>
        <end position="293"/>
    </location>
</feature>
<evidence type="ECO:0000256" key="2">
    <source>
        <dbReference type="ARBA" id="ARBA00023125"/>
    </source>
</evidence>
<protein>
    <submittedName>
        <fullName evidence="5">Transcriptional regulator, AraC family</fullName>
    </submittedName>
</protein>
<evidence type="ECO:0000256" key="1">
    <source>
        <dbReference type="ARBA" id="ARBA00023015"/>
    </source>
</evidence>
<dbReference type="GO" id="GO:0003700">
    <property type="term" value="F:DNA-binding transcription factor activity"/>
    <property type="evidence" value="ECO:0007669"/>
    <property type="project" value="InterPro"/>
</dbReference>
<dbReference type="InterPro" id="IPR018060">
    <property type="entry name" value="HTH_AraC"/>
</dbReference>
<dbReference type="GO" id="GO:0043565">
    <property type="term" value="F:sequence-specific DNA binding"/>
    <property type="evidence" value="ECO:0007669"/>
    <property type="project" value="InterPro"/>
</dbReference>
<dbReference type="Gene3D" id="1.10.10.60">
    <property type="entry name" value="Homeodomain-like"/>
    <property type="match status" value="1"/>
</dbReference>
<dbReference type="OrthoDB" id="5622169at2"/>
<evidence type="ECO:0000313" key="6">
    <source>
        <dbReference type="Proteomes" id="UP000242469"/>
    </source>
</evidence>
<dbReference type="Proteomes" id="UP000242469">
    <property type="component" value="Unassembled WGS sequence"/>
</dbReference>
<gene>
    <name evidence="5" type="ORF">SAMN02745729_12620</name>
</gene>
<dbReference type="PANTHER" id="PTHR46796:SF6">
    <property type="entry name" value="ARAC SUBFAMILY"/>
    <property type="match status" value="1"/>
</dbReference>
<dbReference type="Pfam" id="PF12833">
    <property type="entry name" value="HTH_18"/>
    <property type="match status" value="1"/>
</dbReference>
<dbReference type="EMBL" id="FNRJ01000026">
    <property type="protein sequence ID" value="SEB16134.1"/>
    <property type="molecule type" value="Genomic_DNA"/>
</dbReference>
<dbReference type="AlphaFoldDB" id="A0A1H4H2X7"/>